<evidence type="ECO:0000313" key="3">
    <source>
        <dbReference type="EMBL" id="KAB3526344.1"/>
    </source>
</evidence>
<evidence type="ECO:0000259" key="2">
    <source>
        <dbReference type="Pfam" id="PF07670"/>
    </source>
</evidence>
<feature type="transmembrane region" description="Helical" evidence="1">
    <location>
        <begin position="23"/>
        <end position="44"/>
    </location>
</feature>
<keyword evidence="1" id="KW-1133">Transmembrane helix</keyword>
<dbReference type="AlphaFoldDB" id="A0A833M8M0"/>
<organism evidence="3 4">
    <name type="scientific">Alkaliphilus serpentinus</name>
    <dbReference type="NCBI Taxonomy" id="1482731"/>
    <lineage>
        <taxon>Bacteria</taxon>
        <taxon>Bacillati</taxon>
        <taxon>Bacillota</taxon>
        <taxon>Clostridia</taxon>
        <taxon>Peptostreptococcales</taxon>
        <taxon>Natronincolaceae</taxon>
        <taxon>Alkaliphilus</taxon>
    </lineage>
</organism>
<sequence length="142" mass="15220">MLINSIKTGFKKGLETTWMLGKIIIPVYFIITILKHTVIINWIADAFRPIMALFNLSGEAAIVLVLGNVLNLYAAIGAIKAIELSPLEVTVIAMMLSFSHSLLVETAVTKKLGISGFKVVAVRLMLAIASGVILGRLGGLIS</sequence>
<proteinExistence type="predicted"/>
<protein>
    <submittedName>
        <fullName evidence="3">Nucleoside recognition protein</fullName>
    </submittedName>
</protein>
<evidence type="ECO:0000256" key="1">
    <source>
        <dbReference type="SAM" id="Phobius"/>
    </source>
</evidence>
<dbReference type="OrthoDB" id="9779080at2"/>
<dbReference type="RefSeq" id="WP_151866954.1">
    <property type="nucleotide sequence ID" value="NZ_WBZB01000052.1"/>
</dbReference>
<reference evidence="3 4" key="1">
    <citation type="submission" date="2019-10" db="EMBL/GenBank/DDBJ databases">
        <title>Alkaliphilus serpentinus sp. nov. and Alkaliphilus pronyensis sp. nov., two novel anaerobic alkaliphilic species isolated from the serpentinized-hosted hydrothermal field of the Prony Bay (New Caledonia).</title>
        <authorList>
            <person name="Postec A."/>
        </authorList>
    </citation>
    <scope>NUCLEOTIDE SEQUENCE [LARGE SCALE GENOMIC DNA]</scope>
    <source>
        <strain evidence="3 4">LacT</strain>
    </source>
</reference>
<evidence type="ECO:0000313" key="4">
    <source>
        <dbReference type="Proteomes" id="UP000465601"/>
    </source>
</evidence>
<feature type="transmembrane region" description="Helical" evidence="1">
    <location>
        <begin position="91"/>
        <end position="108"/>
    </location>
</feature>
<feature type="transmembrane region" description="Helical" evidence="1">
    <location>
        <begin position="120"/>
        <end position="141"/>
    </location>
</feature>
<name>A0A833M8M0_9FIRM</name>
<gene>
    <name evidence="3" type="ORF">F8153_13880</name>
</gene>
<accession>A0A833M8M0</accession>
<keyword evidence="4" id="KW-1185">Reference proteome</keyword>
<feature type="transmembrane region" description="Helical" evidence="1">
    <location>
        <begin position="56"/>
        <end position="79"/>
    </location>
</feature>
<keyword evidence="1" id="KW-0812">Transmembrane</keyword>
<feature type="domain" description="Nucleoside transporter/FeoB GTPase Gate" evidence="2">
    <location>
        <begin position="18"/>
        <end position="111"/>
    </location>
</feature>
<dbReference type="EMBL" id="WBZB01000052">
    <property type="protein sequence ID" value="KAB3526344.1"/>
    <property type="molecule type" value="Genomic_DNA"/>
</dbReference>
<dbReference type="InterPro" id="IPR011642">
    <property type="entry name" value="Gate_dom"/>
</dbReference>
<dbReference type="Pfam" id="PF07670">
    <property type="entry name" value="Gate"/>
    <property type="match status" value="1"/>
</dbReference>
<dbReference type="Proteomes" id="UP000465601">
    <property type="component" value="Unassembled WGS sequence"/>
</dbReference>
<comment type="caution">
    <text evidence="3">The sequence shown here is derived from an EMBL/GenBank/DDBJ whole genome shotgun (WGS) entry which is preliminary data.</text>
</comment>
<keyword evidence="1" id="KW-0472">Membrane</keyword>